<dbReference type="SMART" id="SM00248">
    <property type="entry name" value="ANK"/>
    <property type="match status" value="5"/>
</dbReference>
<keyword evidence="2 3" id="KW-0040">ANK repeat</keyword>
<dbReference type="PROSITE" id="PS50297">
    <property type="entry name" value="ANK_REP_REGION"/>
    <property type="match status" value="3"/>
</dbReference>
<gene>
    <name evidence="5" type="ORF">DDE74_38445</name>
</gene>
<dbReference type="Proteomes" id="UP000275579">
    <property type="component" value="Chromosome"/>
</dbReference>
<evidence type="ECO:0000256" key="3">
    <source>
        <dbReference type="PROSITE-ProRule" id="PRU00023"/>
    </source>
</evidence>
<keyword evidence="1" id="KW-0677">Repeat</keyword>
<feature type="compositionally biased region" description="Basic and acidic residues" evidence="4">
    <location>
        <begin position="239"/>
        <end position="251"/>
    </location>
</feature>
<organism evidence="5 6">
    <name type="scientific">Streptomyces lydicus</name>
    <dbReference type="NCBI Taxonomy" id="47763"/>
    <lineage>
        <taxon>Bacteria</taxon>
        <taxon>Bacillati</taxon>
        <taxon>Actinomycetota</taxon>
        <taxon>Actinomycetes</taxon>
        <taxon>Kitasatosporales</taxon>
        <taxon>Streptomycetaceae</taxon>
        <taxon>Streptomyces</taxon>
    </lineage>
</organism>
<feature type="repeat" description="ANK" evidence="3">
    <location>
        <begin position="144"/>
        <end position="176"/>
    </location>
</feature>
<dbReference type="SUPFAM" id="SSF48403">
    <property type="entry name" value="Ankyrin repeat"/>
    <property type="match status" value="1"/>
</dbReference>
<reference evidence="5 6" key="1">
    <citation type="submission" date="2018-04" db="EMBL/GenBank/DDBJ databases">
        <title>Complete genome sequences of Streptomyces lydicus strain WYEC and characterization of antagonistic properties of biological control agents.</title>
        <authorList>
            <person name="Mariita R.M."/>
            <person name="Sello J.K."/>
        </authorList>
    </citation>
    <scope>NUCLEOTIDE SEQUENCE [LARGE SCALE GENOMIC DNA]</scope>
    <source>
        <strain evidence="5 6">WYEC 108</strain>
    </source>
</reference>
<sequence>MPNPPAVARCATATAASGGAVVRFADAGSPAEGLCMTEALTPRLISAIYANEVDRVEMLLRQGASASAPDADGETPLYLAAVSGQSDIVRLLLEAGASPDTESRGEPGSEGLPLCAAACWGHDEVVRALLAHGADPDLREDDGTSYTPLMWAAANGHHRTAQLLLEGQADPDAGHRDRTPLMAAAERGSIAVVRALLRHGASPQLTDAQGRTAWHLAREESGKDIESELRRKAGAAPDARCEVRRSPRPEGTELVELTVHAPDGTHAGEYHQETGHAAIVALLEENTPD</sequence>
<feature type="repeat" description="ANK" evidence="3">
    <location>
        <begin position="72"/>
        <end position="104"/>
    </location>
</feature>
<evidence type="ECO:0000256" key="1">
    <source>
        <dbReference type="ARBA" id="ARBA00022737"/>
    </source>
</evidence>
<protein>
    <submittedName>
        <fullName evidence="5">Uncharacterized protein</fullName>
    </submittedName>
</protein>
<dbReference type="Gene3D" id="1.25.40.20">
    <property type="entry name" value="Ankyrin repeat-containing domain"/>
    <property type="match status" value="2"/>
</dbReference>
<dbReference type="PRINTS" id="PR01415">
    <property type="entry name" value="ANKYRIN"/>
</dbReference>
<dbReference type="Pfam" id="PF12796">
    <property type="entry name" value="Ank_2"/>
    <property type="match status" value="3"/>
</dbReference>
<name>A0A3S9YM26_9ACTN</name>
<evidence type="ECO:0000256" key="2">
    <source>
        <dbReference type="ARBA" id="ARBA00023043"/>
    </source>
</evidence>
<proteinExistence type="predicted"/>
<dbReference type="AlphaFoldDB" id="A0A3S9YM26"/>
<dbReference type="PANTHER" id="PTHR24173">
    <property type="entry name" value="ANKYRIN REPEAT CONTAINING"/>
    <property type="match status" value="1"/>
</dbReference>
<feature type="repeat" description="ANK" evidence="3">
    <location>
        <begin position="176"/>
        <end position="208"/>
    </location>
</feature>
<accession>A0A3S9YM26</accession>
<dbReference type="InterPro" id="IPR036770">
    <property type="entry name" value="Ankyrin_rpt-contain_sf"/>
</dbReference>
<feature type="repeat" description="ANK" evidence="3">
    <location>
        <begin position="109"/>
        <end position="141"/>
    </location>
</feature>
<dbReference type="InterPro" id="IPR002110">
    <property type="entry name" value="Ankyrin_rpt"/>
</dbReference>
<dbReference type="PANTHER" id="PTHR24173:SF74">
    <property type="entry name" value="ANKYRIN REPEAT DOMAIN-CONTAINING PROTEIN 16"/>
    <property type="match status" value="1"/>
</dbReference>
<dbReference type="PROSITE" id="PS50088">
    <property type="entry name" value="ANK_REPEAT"/>
    <property type="match status" value="4"/>
</dbReference>
<feature type="region of interest" description="Disordered" evidence="4">
    <location>
        <begin position="223"/>
        <end position="252"/>
    </location>
</feature>
<evidence type="ECO:0000313" key="6">
    <source>
        <dbReference type="Proteomes" id="UP000275579"/>
    </source>
</evidence>
<evidence type="ECO:0000313" key="5">
    <source>
        <dbReference type="EMBL" id="AZS75975.1"/>
    </source>
</evidence>
<evidence type="ECO:0000256" key="4">
    <source>
        <dbReference type="SAM" id="MobiDB-lite"/>
    </source>
</evidence>
<dbReference type="EMBL" id="CP029042">
    <property type="protein sequence ID" value="AZS75975.1"/>
    <property type="molecule type" value="Genomic_DNA"/>
</dbReference>